<dbReference type="Pfam" id="PF01436">
    <property type="entry name" value="NHL"/>
    <property type="match status" value="2"/>
</dbReference>
<evidence type="ECO:0008006" key="6">
    <source>
        <dbReference type="Google" id="ProtNLM"/>
    </source>
</evidence>
<dbReference type="Proteomes" id="UP000663864">
    <property type="component" value="Unassembled WGS sequence"/>
</dbReference>
<reference evidence="3" key="1">
    <citation type="submission" date="2021-02" db="EMBL/GenBank/DDBJ databases">
        <authorList>
            <person name="Nowell W R."/>
        </authorList>
    </citation>
    <scope>NUCLEOTIDE SEQUENCE</scope>
</reference>
<dbReference type="PANTHER" id="PTHR24104:SF25">
    <property type="entry name" value="PROTEIN LIN-41"/>
    <property type="match status" value="1"/>
</dbReference>
<comment type="caution">
    <text evidence="3">The sequence shown here is derived from an EMBL/GenBank/DDBJ whole genome shotgun (WGS) entry which is preliminary data.</text>
</comment>
<feature type="repeat" description="NHL" evidence="2">
    <location>
        <begin position="80"/>
        <end position="109"/>
    </location>
</feature>
<evidence type="ECO:0000313" key="4">
    <source>
        <dbReference type="EMBL" id="CAF3909891.1"/>
    </source>
</evidence>
<dbReference type="GO" id="GO:0008270">
    <property type="term" value="F:zinc ion binding"/>
    <property type="evidence" value="ECO:0007669"/>
    <property type="project" value="UniProtKB-KW"/>
</dbReference>
<dbReference type="Gene3D" id="2.120.10.30">
    <property type="entry name" value="TolB, C-terminal domain"/>
    <property type="match status" value="1"/>
</dbReference>
<dbReference type="CDD" id="cd05819">
    <property type="entry name" value="NHL"/>
    <property type="match status" value="1"/>
</dbReference>
<dbReference type="PANTHER" id="PTHR24104">
    <property type="entry name" value="E3 UBIQUITIN-PROTEIN LIGASE NHLRC1-RELATED"/>
    <property type="match status" value="1"/>
</dbReference>
<evidence type="ECO:0000256" key="2">
    <source>
        <dbReference type="PROSITE-ProRule" id="PRU00504"/>
    </source>
</evidence>
<dbReference type="AlphaFoldDB" id="A0A814S8L0"/>
<dbReference type="InterPro" id="IPR011042">
    <property type="entry name" value="6-blade_b-propeller_TolB-like"/>
</dbReference>
<dbReference type="InterPro" id="IPR050952">
    <property type="entry name" value="TRIM-NHL_E3_ligases"/>
</dbReference>
<protein>
    <recommendedName>
        <fullName evidence="6">NHL repeat-containing protein</fullName>
    </recommendedName>
</protein>
<keyword evidence="1" id="KW-0677">Repeat</keyword>
<organism evidence="3 5">
    <name type="scientific">Rotaria sordida</name>
    <dbReference type="NCBI Taxonomy" id="392033"/>
    <lineage>
        <taxon>Eukaryota</taxon>
        <taxon>Metazoa</taxon>
        <taxon>Spiralia</taxon>
        <taxon>Gnathifera</taxon>
        <taxon>Rotifera</taxon>
        <taxon>Eurotatoria</taxon>
        <taxon>Bdelloidea</taxon>
        <taxon>Philodinida</taxon>
        <taxon>Philodinidae</taxon>
        <taxon>Rotaria</taxon>
    </lineage>
</organism>
<accession>A0A814S8L0</accession>
<evidence type="ECO:0000256" key="1">
    <source>
        <dbReference type="ARBA" id="ARBA00022737"/>
    </source>
</evidence>
<evidence type="ECO:0000313" key="3">
    <source>
        <dbReference type="EMBL" id="CAF1144747.1"/>
    </source>
</evidence>
<dbReference type="InterPro" id="IPR001258">
    <property type="entry name" value="NHL_repeat"/>
</dbReference>
<dbReference type="EMBL" id="CAJOBD010002814">
    <property type="protein sequence ID" value="CAF3909891.1"/>
    <property type="molecule type" value="Genomic_DNA"/>
</dbReference>
<name>A0A814S8L0_9BILA</name>
<sequence length="159" mass="16877">MRYLFGTSSGTVVAGGNGQGLTNTQLNFPIGLYFDSSSNSLFIANSVSHNIVRWVIGATTWTLVAGSISGTAGSTSILPNQPHDVVLDPIGNVYVADGFNNRIQLFLNDQPNGTTIAGIGIATSTVTGLFLPVSVAIDTQLNVYVSDYQNLRVQKFLSY</sequence>
<dbReference type="Proteomes" id="UP000663836">
    <property type="component" value="Unassembled WGS sequence"/>
</dbReference>
<proteinExistence type="predicted"/>
<dbReference type="PROSITE" id="PS51125">
    <property type="entry name" value="NHL"/>
    <property type="match status" value="1"/>
</dbReference>
<dbReference type="SUPFAM" id="SSF101898">
    <property type="entry name" value="NHL repeat"/>
    <property type="match status" value="1"/>
</dbReference>
<gene>
    <name evidence="4" type="ORF">JBS370_LOCUS21341</name>
    <name evidence="3" type="ORF">ZHD862_LOCUS19839</name>
</gene>
<dbReference type="EMBL" id="CAJNOT010001097">
    <property type="protein sequence ID" value="CAF1144747.1"/>
    <property type="molecule type" value="Genomic_DNA"/>
</dbReference>
<evidence type="ECO:0000313" key="5">
    <source>
        <dbReference type="Proteomes" id="UP000663864"/>
    </source>
</evidence>